<proteinExistence type="predicted"/>
<keyword evidence="3" id="KW-1185">Reference proteome</keyword>
<keyword evidence="1" id="KW-0175">Coiled coil</keyword>
<sequence length="161" mass="18499">MNAALNGQLETLKFELQRQRDFDKVVASKYQVDLIVAQEPNTVLSGQLESLKVESQRHRDSKNDAKADLRRSLKDLRRIEDDLRAKLSLQDLGIPLEVHEKATGRLKELGRMIVDLTRQATILAVRYGDGKLASHHLFIHFVWMLNTFACRPNLKLHSYNP</sequence>
<evidence type="ECO:0000313" key="3">
    <source>
        <dbReference type="Proteomes" id="UP000076532"/>
    </source>
</evidence>
<dbReference type="Proteomes" id="UP000076532">
    <property type="component" value="Unassembled WGS sequence"/>
</dbReference>
<name>A0A165Z9V1_9AGAM</name>
<evidence type="ECO:0000313" key="2">
    <source>
        <dbReference type="EMBL" id="KZP10364.1"/>
    </source>
</evidence>
<gene>
    <name evidence="2" type="ORF">FIBSPDRAFT_218709</name>
</gene>
<reference evidence="2 3" key="1">
    <citation type="journal article" date="2016" name="Mol. Biol. Evol.">
        <title>Comparative Genomics of Early-Diverging Mushroom-Forming Fungi Provides Insights into the Origins of Lignocellulose Decay Capabilities.</title>
        <authorList>
            <person name="Nagy L.G."/>
            <person name="Riley R."/>
            <person name="Tritt A."/>
            <person name="Adam C."/>
            <person name="Daum C."/>
            <person name="Floudas D."/>
            <person name="Sun H."/>
            <person name="Yadav J.S."/>
            <person name="Pangilinan J."/>
            <person name="Larsson K.H."/>
            <person name="Matsuura K."/>
            <person name="Barry K."/>
            <person name="Labutti K."/>
            <person name="Kuo R."/>
            <person name="Ohm R.A."/>
            <person name="Bhattacharya S.S."/>
            <person name="Shirouzu T."/>
            <person name="Yoshinaga Y."/>
            <person name="Martin F.M."/>
            <person name="Grigoriev I.V."/>
            <person name="Hibbett D.S."/>
        </authorList>
    </citation>
    <scope>NUCLEOTIDE SEQUENCE [LARGE SCALE GENOMIC DNA]</scope>
    <source>
        <strain evidence="2 3">CBS 109695</strain>
    </source>
</reference>
<evidence type="ECO:0000256" key="1">
    <source>
        <dbReference type="SAM" id="Coils"/>
    </source>
</evidence>
<protein>
    <submittedName>
        <fullName evidence="2">Uncharacterized protein</fullName>
    </submittedName>
</protein>
<feature type="coiled-coil region" evidence="1">
    <location>
        <begin position="48"/>
        <end position="86"/>
    </location>
</feature>
<dbReference type="OrthoDB" id="3246510at2759"/>
<dbReference type="EMBL" id="KV417681">
    <property type="protein sequence ID" value="KZP10364.1"/>
    <property type="molecule type" value="Genomic_DNA"/>
</dbReference>
<dbReference type="AlphaFoldDB" id="A0A165Z9V1"/>
<organism evidence="2 3">
    <name type="scientific">Athelia psychrophila</name>
    <dbReference type="NCBI Taxonomy" id="1759441"/>
    <lineage>
        <taxon>Eukaryota</taxon>
        <taxon>Fungi</taxon>
        <taxon>Dikarya</taxon>
        <taxon>Basidiomycota</taxon>
        <taxon>Agaricomycotina</taxon>
        <taxon>Agaricomycetes</taxon>
        <taxon>Agaricomycetidae</taxon>
        <taxon>Atheliales</taxon>
        <taxon>Atheliaceae</taxon>
        <taxon>Athelia</taxon>
    </lineage>
</organism>
<accession>A0A165Z9V1</accession>